<keyword evidence="1" id="KW-1133">Transmembrane helix</keyword>
<dbReference type="EMBL" id="WIXE01001124">
    <property type="protein sequence ID" value="KAK5985971.1"/>
    <property type="molecule type" value="Genomic_DNA"/>
</dbReference>
<evidence type="ECO:0000313" key="4">
    <source>
        <dbReference type="Proteomes" id="UP001331761"/>
    </source>
</evidence>
<reference evidence="2 4" key="1">
    <citation type="submission" date="2019-10" db="EMBL/GenBank/DDBJ databases">
        <title>Assembly and Annotation for the nematode Trichostrongylus colubriformis.</title>
        <authorList>
            <person name="Martin J."/>
        </authorList>
    </citation>
    <scope>NUCLEOTIDE SEQUENCE [LARGE SCALE GENOMIC DNA]</scope>
    <source>
        <strain evidence="2">G859</strain>
        <tissue evidence="2">Whole worm</tissue>
    </source>
</reference>
<dbReference type="EMBL" id="WIXE01022838">
    <property type="protein sequence ID" value="KAK5967056.1"/>
    <property type="molecule type" value="Genomic_DNA"/>
</dbReference>
<feature type="transmembrane region" description="Helical" evidence="1">
    <location>
        <begin position="83"/>
        <end position="104"/>
    </location>
</feature>
<name>A0AAN8ES94_TRICO</name>
<keyword evidence="1" id="KW-0472">Membrane</keyword>
<gene>
    <name evidence="2" type="ORF">GCK32_002125</name>
    <name evidence="3" type="ORF">GCK32_010962</name>
</gene>
<sequence>MSGLARIVTRIPVRQASTNAHDANAVWKELNRLCSEGKWDSLNNQPKLFLFGKTKQETYAVWRAINTKTDFWSQSPYGQFTKAIFRFAALFAGIYAAVAVYEFVVPEENRLHYKYRNKHGHGEGHGEHH</sequence>
<organism evidence="2 4">
    <name type="scientific">Trichostrongylus colubriformis</name>
    <name type="common">Black scour worm</name>
    <dbReference type="NCBI Taxonomy" id="6319"/>
    <lineage>
        <taxon>Eukaryota</taxon>
        <taxon>Metazoa</taxon>
        <taxon>Ecdysozoa</taxon>
        <taxon>Nematoda</taxon>
        <taxon>Chromadorea</taxon>
        <taxon>Rhabditida</taxon>
        <taxon>Rhabditina</taxon>
        <taxon>Rhabditomorpha</taxon>
        <taxon>Strongyloidea</taxon>
        <taxon>Trichostrongylidae</taxon>
        <taxon>Trichostrongylus</taxon>
    </lineage>
</organism>
<comment type="caution">
    <text evidence="2">The sequence shown here is derived from an EMBL/GenBank/DDBJ whole genome shotgun (WGS) entry which is preliminary data.</text>
</comment>
<dbReference type="AlphaFoldDB" id="A0AAN8ES94"/>
<keyword evidence="4" id="KW-1185">Reference proteome</keyword>
<evidence type="ECO:0000313" key="2">
    <source>
        <dbReference type="EMBL" id="KAK5967056.1"/>
    </source>
</evidence>
<proteinExistence type="predicted"/>
<protein>
    <submittedName>
        <fullName evidence="2">Uncharacterized protein</fullName>
    </submittedName>
</protein>
<evidence type="ECO:0000313" key="3">
    <source>
        <dbReference type="EMBL" id="KAK5985971.1"/>
    </source>
</evidence>
<accession>A0AAN8ES94</accession>
<keyword evidence="1" id="KW-0812">Transmembrane</keyword>
<evidence type="ECO:0000256" key="1">
    <source>
        <dbReference type="SAM" id="Phobius"/>
    </source>
</evidence>
<dbReference type="Proteomes" id="UP001331761">
    <property type="component" value="Unassembled WGS sequence"/>
</dbReference>